<evidence type="ECO:0000256" key="4">
    <source>
        <dbReference type="ARBA" id="ARBA00004496"/>
    </source>
</evidence>
<dbReference type="HAMAP" id="MF_00052_B">
    <property type="entry name" value="RNase_HII_B"/>
    <property type="match status" value="1"/>
</dbReference>
<evidence type="ECO:0000256" key="15">
    <source>
        <dbReference type="PROSITE-ProRule" id="PRU01319"/>
    </source>
</evidence>
<protein>
    <recommendedName>
        <fullName evidence="7 14">Ribonuclease HII</fullName>
        <shortName evidence="14">RNase HII</shortName>
        <ecNumber evidence="6 14">3.1.26.4</ecNumber>
    </recommendedName>
</protein>
<dbReference type="NCBIfam" id="NF000594">
    <property type="entry name" value="PRK00015.1-1"/>
    <property type="match status" value="1"/>
</dbReference>
<dbReference type="Pfam" id="PF01351">
    <property type="entry name" value="RNase_HII"/>
    <property type="match status" value="1"/>
</dbReference>
<keyword evidence="10 14" id="KW-0479">Metal-binding</keyword>
<evidence type="ECO:0000256" key="12">
    <source>
        <dbReference type="ARBA" id="ARBA00022801"/>
    </source>
</evidence>
<dbReference type="GO" id="GO:0006298">
    <property type="term" value="P:mismatch repair"/>
    <property type="evidence" value="ECO:0007669"/>
    <property type="project" value="TreeGrafter"/>
</dbReference>
<reference evidence="18" key="2">
    <citation type="journal article" date="2021" name="PeerJ">
        <title>Extensive microbial diversity within the chicken gut microbiome revealed by metagenomics and culture.</title>
        <authorList>
            <person name="Gilroy R."/>
            <person name="Ravi A."/>
            <person name="Getino M."/>
            <person name="Pursley I."/>
            <person name="Horton D.L."/>
            <person name="Alikhan N.F."/>
            <person name="Baker D."/>
            <person name="Gharbi K."/>
            <person name="Hall N."/>
            <person name="Watson M."/>
            <person name="Adriaenssens E.M."/>
            <person name="Foster-Nyarko E."/>
            <person name="Jarju S."/>
            <person name="Secka A."/>
            <person name="Antonio M."/>
            <person name="Oren A."/>
            <person name="Chaudhuri R.R."/>
            <person name="La Ragione R."/>
            <person name="Hildebrand F."/>
            <person name="Pallen M.J."/>
        </authorList>
    </citation>
    <scope>NUCLEOTIDE SEQUENCE</scope>
    <source>
        <strain evidence="18">18911</strain>
    </source>
</reference>
<evidence type="ECO:0000256" key="11">
    <source>
        <dbReference type="ARBA" id="ARBA00022759"/>
    </source>
</evidence>
<comment type="function">
    <text evidence="3 14 16">Endonuclease that specifically degrades the RNA of RNA-DNA hybrids.</text>
</comment>
<evidence type="ECO:0000256" key="2">
    <source>
        <dbReference type="ARBA" id="ARBA00001946"/>
    </source>
</evidence>
<evidence type="ECO:0000256" key="3">
    <source>
        <dbReference type="ARBA" id="ARBA00004065"/>
    </source>
</evidence>
<evidence type="ECO:0000256" key="10">
    <source>
        <dbReference type="ARBA" id="ARBA00022723"/>
    </source>
</evidence>
<comment type="cofactor">
    <cofactor evidence="2">
        <name>Mg(2+)</name>
        <dbReference type="ChEBI" id="CHEBI:18420"/>
    </cofactor>
</comment>
<evidence type="ECO:0000256" key="16">
    <source>
        <dbReference type="RuleBase" id="RU003515"/>
    </source>
</evidence>
<dbReference type="NCBIfam" id="NF000595">
    <property type="entry name" value="PRK00015.1-3"/>
    <property type="match status" value="1"/>
</dbReference>
<feature type="binding site" evidence="14 15">
    <location>
        <position position="29"/>
    </location>
    <ligand>
        <name>a divalent metal cation</name>
        <dbReference type="ChEBI" id="CHEBI:60240"/>
    </ligand>
</feature>
<dbReference type="PROSITE" id="PS51975">
    <property type="entry name" value="RNASE_H_2"/>
    <property type="match status" value="1"/>
</dbReference>
<comment type="cofactor">
    <cofactor evidence="14 15">
        <name>Mn(2+)</name>
        <dbReference type="ChEBI" id="CHEBI:29035"/>
    </cofactor>
    <cofactor evidence="14 15">
        <name>Mg(2+)</name>
        <dbReference type="ChEBI" id="CHEBI:18420"/>
    </cofactor>
    <text evidence="14 15">Manganese or magnesium. Binds 1 divalent metal ion per monomer in the absence of substrate. May bind a second metal ion after substrate binding.</text>
</comment>
<dbReference type="GO" id="GO:0003723">
    <property type="term" value="F:RNA binding"/>
    <property type="evidence" value="ECO:0007669"/>
    <property type="project" value="UniProtKB-UniRule"/>
</dbReference>
<evidence type="ECO:0000313" key="19">
    <source>
        <dbReference type="Proteomes" id="UP000824094"/>
    </source>
</evidence>
<dbReference type="GO" id="GO:0004523">
    <property type="term" value="F:RNA-DNA hybrid ribonuclease activity"/>
    <property type="evidence" value="ECO:0007669"/>
    <property type="project" value="UniProtKB-UniRule"/>
</dbReference>
<comment type="catalytic activity">
    <reaction evidence="1 14 15 16">
        <text>Endonucleolytic cleavage to 5'-phosphomonoester.</text>
        <dbReference type="EC" id="3.1.26.4"/>
    </reaction>
</comment>
<name>A0A9D1MGC2_9FIRM</name>
<dbReference type="Proteomes" id="UP000824094">
    <property type="component" value="Unassembled WGS sequence"/>
</dbReference>
<evidence type="ECO:0000256" key="13">
    <source>
        <dbReference type="ARBA" id="ARBA00023211"/>
    </source>
</evidence>
<evidence type="ECO:0000256" key="1">
    <source>
        <dbReference type="ARBA" id="ARBA00000077"/>
    </source>
</evidence>
<evidence type="ECO:0000256" key="14">
    <source>
        <dbReference type="HAMAP-Rule" id="MF_00052"/>
    </source>
</evidence>
<reference evidence="18" key="1">
    <citation type="submission" date="2020-10" db="EMBL/GenBank/DDBJ databases">
        <authorList>
            <person name="Gilroy R."/>
        </authorList>
    </citation>
    <scope>NUCLEOTIDE SEQUENCE</scope>
    <source>
        <strain evidence="18">18911</strain>
    </source>
</reference>
<dbReference type="InterPro" id="IPR012337">
    <property type="entry name" value="RNaseH-like_sf"/>
</dbReference>
<dbReference type="SUPFAM" id="SSF53098">
    <property type="entry name" value="Ribonuclease H-like"/>
    <property type="match status" value="1"/>
</dbReference>
<dbReference type="InterPro" id="IPR022898">
    <property type="entry name" value="RNase_HII"/>
</dbReference>
<keyword evidence="11 14" id="KW-0255">Endonuclease</keyword>
<evidence type="ECO:0000256" key="8">
    <source>
        <dbReference type="ARBA" id="ARBA00022490"/>
    </source>
</evidence>
<evidence type="ECO:0000259" key="17">
    <source>
        <dbReference type="PROSITE" id="PS51975"/>
    </source>
</evidence>
<comment type="subcellular location">
    <subcellularLocation>
        <location evidence="4 14">Cytoplasm</location>
    </subcellularLocation>
</comment>
<organism evidence="18 19">
    <name type="scientific">Candidatus Stercoripulliclostridium merdigallinarum</name>
    <dbReference type="NCBI Taxonomy" id="2840951"/>
    <lineage>
        <taxon>Bacteria</taxon>
        <taxon>Bacillati</taxon>
        <taxon>Bacillota</taxon>
        <taxon>Clostridia</taxon>
        <taxon>Eubacteriales</taxon>
        <taxon>Candidatus Stercoripulliclostridium</taxon>
    </lineage>
</organism>
<evidence type="ECO:0000256" key="6">
    <source>
        <dbReference type="ARBA" id="ARBA00012180"/>
    </source>
</evidence>
<proteinExistence type="inferred from homology"/>
<dbReference type="PANTHER" id="PTHR10954:SF18">
    <property type="entry name" value="RIBONUCLEASE HII"/>
    <property type="match status" value="1"/>
</dbReference>
<keyword evidence="9 14" id="KW-0540">Nuclease</keyword>
<feature type="domain" description="RNase H type-2" evidence="17">
    <location>
        <begin position="22"/>
        <end position="210"/>
    </location>
</feature>
<dbReference type="GO" id="GO:0030145">
    <property type="term" value="F:manganese ion binding"/>
    <property type="evidence" value="ECO:0007669"/>
    <property type="project" value="UniProtKB-UniRule"/>
</dbReference>
<dbReference type="GO" id="GO:0032299">
    <property type="term" value="C:ribonuclease H2 complex"/>
    <property type="evidence" value="ECO:0007669"/>
    <property type="project" value="TreeGrafter"/>
</dbReference>
<sequence length="210" mass="23279">MTKLSETDMFFYERSLMKKGVELIAGMDEAGRGPLAGPVAVACCIPDLVDPVAGVFDSKQVSPGKREKIYEELKARSIAYKVVFVSPEKIDEINILEATKLGMREAVGSLFPIPQHVLVDAVKQDLPIPYTALIHGDALSHCIAAASILAKVERDRLMTEYAEIYPEYGFEKHKGYGSKAHIEAIKKYGPCPIHRRSFLKNILGEKETEN</sequence>
<keyword evidence="13 14" id="KW-0464">Manganese</keyword>
<gene>
    <name evidence="14" type="primary">rnhB</name>
    <name evidence="18" type="ORF">IAB05_00860</name>
</gene>
<dbReference type="Gene3D" id="3.30.420.10">
    <property type="entry name" value="Ribonuclease H-like superfamily/Ribonuclease H"/>
    <property type="match status" value="1"/>
</dbReference>
<accession>A0A9D1MGC2</accession>
<evidence type="ECO:0000313" key="18">
    <source>
        <dbReference type="EMBL" id="HIU59920.1"/>
    </source>
</evidence>
<evidence type="ECO:0000256" key="9">
    <source>
        <dbReference type="ARBA" id="ARBA00022722"/>
    </source>
</evidence>
<keyword evidence="8 14" id="KW-0963">Cytoplasm</keyword>
<dbReference type="CDD" id="cd07182">
    <property type="entry name" value="RNase_HII_bacteria_HII_like"/>
    <property type="match status" value="1"/>
</dbReference>
<dbReference type="PANTHER" id="PTHR10954">
    <property type="entry name" value="RIBONUCLEASE H2 SUBUNIT A"/>
    <property type="match status" value="1"/>
</dbReference>
<dbReference type="InterPro" id="IPR001352">
    <property type="entry name" value="RNase_HII/HIII"/>
</dbReference>
<comment type="similarity">
    <text evidence="5 14 16">Belongs to the RNase HII family.</text>
</comment>
<dbReference type="AlphaFoldDB" id="A0A9D1MGC2"/>
<dbReference type="GO" id="GO:0005737">
    <property type="term" value="C:cytoplasm"/>
    <property type="evidence" value="ECO:0007669"/>
    <property type="project" value="UniProtKB-SubCell"/>
</dbReference>
<comment type="caution">
    <text evidence="18">The sequence shown here is derived from an EMBL/GenBank/DDBJ whole genome shotgun (WGS) entry which is preliminary data.</text>
</comment>
<feature type="binding site" evidence="14 15">
    <location>
        <position position="120"/>
    </location>
    <ligand>
        <name>a divalent metal cation</name>
        <dbReference type="ChEBI" id="CHEBI:60240"/>
    </ligand>
</feature>
<evidence type="ECO:0000256" key="5">
    <source>
        <dbReference type="ARBA" id="ARBA00007383"/>
    </source>
</evidence>
<dbReference type="GO" id="GO:0043137">
    <property type="term" value="P:DNA replication, removal of RNA primer"/>
    <property type="evidence" value="ECO:0007669"/>
    <property type="project" value="TreeGrafter"/>
</dbReference>
<evidence type="ECO:0000256" key="7">
    <source>
        <dbReference type="ARBA" id="ARBA00019179"/>
    </source>
</evidence>
<keyword evidence="12 14" id="KW-0378">Hydrolase</keyword>
<dbReference type="EMBL" id="DVNF01000032">
    <property type="protein sequence ID" value="HIU59920.1"/>
    <property type="molecule type" value="Genomic_DNA"/>
</dbReference>
<dbReference type="EC" id="3.1.26.4" evidence="6 14"/>
<feature type="binding site" evidence="14 15">
    <location>
        <position position="28"/>
    </location>
    <ligand>
        <name>a divalent metal cation</name>
        <dbReference type="ChEBI" id="CHEBI:60240"/>
    </ligand>
</feature>
<dbReference type="InterPro" id="IPR024567">
    <property type="entry name" value="RNase_HII/HIII_dom"/>
</dbReference>
<dbReference type="InterPro" id="IPR036397">
    <property type="entry name" value="RNaseH_sf"/>
</dbReference>